<dbReference type="EMBL" id="JACXST010000004">
    <property type="protein sequence ID" value="MBD9363785.1"/>
    <property type="molecule type" value="Genomic_DNA"/>
</dbReference>
<feature type="region of interest" description="Disordered" evidence="1">
    <location>
        <begin position="1"/>
        <end position="21"/>
    </location>
</feature>
<sequence>MVSSKGWDVKKTSRRKRRRLRSNQPQAIIAIDEIVAWMSTVSTPVLQASIKPYTGLSYKPLQLMTENTQTGLLTFMNAAIDEFAAENPIRVIAIRITQTMIFSDRVNLVTQNQTYLRLTKNGLHL</sequence>
<protein>
    <submittedName>
        <fullName evidence="2">Uncharacterized protein</fullName>
    </submittedName>
</protein>
<evidence type="ECO:0000313" key="2">
    <source>
        <dbReference type="EMBL" id="MBD9363785.1"/>
    </source>
</evidence>
<evidence type="ECO:0000313" key="3">
    <source>
        <dbReference type="Proteomes" id="UP000641152"/>
    </source>
</evidence>
<comment type="caution">
    <text evidence="2">The sequence shown here is derived from an EMBL/GenBank/DDBJ whole genome shotgun (WGS) entry which is preliminary data.</text>
</comment>
<gene>
    <name evidence="2" type="ORF">EBB_25485</name>
</gene>
<evidence type="ECO:0000256" key="1">
    <source>
        <dbReference type="SAM" id="MobiDB-lite"/>
    </source>
</evidence>
<accession>A0ABR9DL72</accession>
<name>A0ABR9DL72_9GAMM</name>
<keyword evidence="3" id="KW-1185">Reference proteome</keyword>
<dbReference type="Proteomes" id="UP000641152">
    <property type="component" value="Unassembled WGS sequence"/>
</dbReference>
<reference evidence="2 3" key="1">
    <citation type="submission" date="2020-09" db="EMBL/GenBank/DDBJ databases">
        <title>Methylomonas albis sp. nov. and Methylomonas fluvii sp. nov.: Two cold-adapted methanotrophs from the River Elbe and an amended description of Methylovulum psychrotolerans strain Eb1.</title>
        <authorList>
            <person name="Bussmann I.K."/>
            <person name="Klings K.-W."/>
            <person name="Warnstedt J."/>
            <person name="Hoppert M."/>
            <person name="Saborowski A."/>
            <person name="Horn F."/>
            <person name="Liebner S."/>
        </authorList>
    </citation>
    <scope>NUCLEOTIDE SEQUENCE [LARGE SCALE GENOMIC DNA]</scope>
    <source>
        <strain evidence="2 3">EbB</strain>
    </source>
</reference>
<dbReference type="RefSeq" id="WP_192396498.1">
    <property type="nucleotide sequence ID" value="NZ_CAJHIU010000004.1"/>
</dbReference>
<proteinExistence type="predicted"/>
<feature type="compositionally biased region" description="Basic residues" evidence="1">
    <location>
        <begin position="12"/>
        <end position="21"/>
    </location>
</feature>
<organism evidence="2 3">
    <name type="scientific">Methylomonas fluvii</name>
    <dbReference type="NCBI Taxonomy" id="1854564"/>
    <lineage>
        <taxon>Bacteria</taxon>
        <taxon>Pseudomonadati</taxon>
        <taxon>Pseudomonadota</taxon>
        <taxon>Gammaproteobacteria</taxon>
        <taxon>Methylococcales</taxon>
        <taxon>Methylococcaceae</taxon>
        <taxon>Methylomonas</taxon>
    </lineage>
</organism>